<dbReference type="eggNOG" id="ENOG5032U1X">
    <property type="taxonomic scope" value="Bacteria"/>
</dbReference>
<dbReference type="OrthoDB" id="2989999at2"/>
<name>A0A073K3E9_9BACI</name>
<evidence type="ECO:0000313" key="1">
    <source>
        <dbReference type="EMBL" id="KEK21839.1"/>
    </source>
</evidence>
<dbReference type="EMBL" id="JOTM01000053">
    <property type="protein sequence ID" value="KEK21839.1"/>
    <property type="molecule type" value="Genomic_DNA"/>
</dbReference>
<organism evidence="1 2">
    <name type="scientific">Bacillus gaemokensis</name>
    <dbReference type="NCBI Taxonomy" id="574375"/>
    <lineage>
        <taxon>Bacteria</taxon>
        <taxon>Bacillati</taxon>
        <taxon>Bacillota</taxon>
        <taxon>Bacilli</taxon>
        <taxon>Bacillales</taxon>
        <taxon>Bacillaceae</taxon>
        <taxon>Bacillus</taxon>
        <taxon>Bacillus cereus group</taxon>
    </lineage>
</organism>
<accession>A0A073K3E9</accession>
<proteinExistence type="predicted"/>
<keyword evidence="2" id="KW-1185">Reference proteome</keyword>
<reference evidence="1 2" key="1">
    <citation type="submission" date="2014-06" db="EMBL/GenBank/DDBJ databases">
        <title>Draft genome sequence of Bacillus gaemokensis JCM 15801 (MCCC 1A00707).</title>
        <authorList>
            <person name="Lai Q."/>
            <person name="Liu Y."/>
            <person name="Shao Z."/>
        </authorList>
    </citation>
    <scope>NUCLEOTIDE SEQUENCE [LARGE SCALE GENOMIC DNA]</scope>
    <source>
        <strain evidence="1 2">JCM 15801</strain>
    </source>
</reference>
<dbReference type="STRING" id="574375.AZF08_04695"/>
<comment type="caution">
    <text evidence="1">The sequence shown here is derived from an EMBL/GenBank/DDBJ whole genome shotgun (WGS) entry which is preliminary data.</text>
</comment>
<sequence>MEQYFIYDKHLGIEVPELQKEWEDIPEKVQHAILLKWEQTRGKIPDRIKELEYHINQKQHRLNNEENFEISCRLNSEIADLASIINDLWLWYRLTQNVSEGKAHQ</sequence>
<gene>
    <name evidence="1" type="ORF">BAGA_24715</name>
</gene>
<evidence type="ECO:0000313" key="2">
    <source>
        <dbReference type="Proteomes" id="UP000027778"/>
    </source>
</evidence>
<protein>
    <submittedName>
        <fullName evidence="1">Radical SAM protein</fullName>
    </submittedName>
</protein>
<dbReference type="AlphaFoldDB" id="A0A073K3E9"/>
<dbReference type="Proteomes" id="UP000027778">
    <property type="component" value="Unassembled WGS sequence"/>
</dbReference>
<dbReference type="RefSeq" id="WP_033678810.1">
    <property type="nucleotide sequence ID" value="NZ_JOTM01000053.1"/>
</dbReference>